<reference evidence="4 8" key="3">
    <citation type="submission" date="2017-05" db="EMBL/GenBank/DDBJ databases">
        <authorList>
            <person name="Song R."/>
            <person name="Chenine A.L."/>
            <person name="Ruprecht R.M."/>
        </authorList>
    </citation>
    <scope>NUCLEOTIDE SEQUENCE [LARGE SCALE GENOMIC DNA]</scope>
    <source>
        <strain evidence="4 8">S567_C10_BS</strain>
    </source>
</reference>
<dbReference type="EMBL" id="CVVU01000201">
    <property type="protein sequence ID" value="CRO96894.1"/>
    <property type="molecule type" value="Genomic_DNA"/>
</dbReference>
<accession>A0A081HRT4</accession>
<evidence type="ECO:0000313" key="10">
    <source>
        <dbReference type="Proteomes" id="UP000433532"/>
    </source>
</evidence>
<evidence type="ECO:0000313" key="4">
    <source>
        <dbReference type="EMBL" id="OTI66026.1"/>
    </source>
</evidence>
<reference evidence="2" key="1">
    <citation type="submission" date="2015-06" db="EMBL/GenBank/DDBJ databases">
        <authorList>
            <person name="Radhakrishnan R."/>
            <person name="Underwood A."/>
            <person name="Al-Shahib A."/>
        </authorList>
    </citation>
    <scope>NUCLEOTIDE SEQUENCE</scope>
    <source>
        <strain evidence="2">P19_London_7_VIM_2_05_10</strain>
    </source>
</reference>
<dbReference type="Gene3D" id="1.10.3210.10">
    <property type="entry name" value="Hypothetical protein af1432"/>
    <property type="match status" value="1"/>
</dbReference>
<reference evidence="5 9" key="4">
    <citation type="submission" date="2017-08" db="EMBL/GenBank/DDBJ databases">
        <authorList>
            <person name="Feschi L."/>
            <person name="Jeukens J."/>
            <person name="Emond-Rheault J.-G."/>
            <person name="Kukavica-Ibrulj I."/>
            <person name="Boyle B."/>
            <person name="Levesque R.C."/>
        </authorList>
    </citation>
    <scope>NUCLEOTIDE SEQUENCE [LARGE SCALE GENOMIC DNA]</scope>
    <source>
        <strain evidence="5 9">PA-W36</strain>
    </source>
</reference>
<dbReference type="Proteomes" id="UP000284767">
    <property type="component" value="Unassembled WGS sequence"/>
</dbReference>
<dbReference type="Proteomes" id="UP001297540">
    <property type="component" value="Chromosome"/>
</dbReference>
<reference evidence="7" key="2">
    <citation type="submission" date="2015-06" db="EMBL/GenBank/DDBJ databases">
        <authorList>
            <person name="Radhakrishnan Rajesh"/>
            <person name="Underwood Anthony"/>
            <person name="Al-Shahib Ali"/>
        </authorList>
    </citation>
    <scope>NUCLEOTIDE SEQUENCE [LARGE SCALE GENOMIC DNA]</scope>
    <source>
        <strain evidence="7">P19_London_7_VIM_2_05_10</strain>
    </source>
</reference>
<dbReference type="Proteomes" id="UP000194857">
    <property type="component" value="Unassembled WGS sequence"/>
</dbReference>
<gene>
    <name evidence="4" type="ORF">CAZ10_01715</name>
    <name evidence="3" type="ORF">GNQ48_04510</name>
    <name evidence="5" type="ORF">IPC1295_07725</name>
    <name evidence="6" type="ORF">L4V69_34060</name>
    <name evidence="2" type="ORF">PAERUG_P19_London_7_VIM_2_05_10_03014</name>
</gene>
<dbReference type="PROSITE" id="PS51833">
    <property type="entry name" value="HDOD"/>
    <property type="match status" value="1"/>
</dbReference>
<evidence type="ECO:0000313" key="9">
    <source>
        <dbReference type="Proteomes" id="UP000284767"/>
    </source>
</evidence>
<reference evidence="6" key="8">
    <citation type="submission" date="2023-10" db="EMBL/GenBank/DDBJ databases">
        <title>Pathogen: clinical or host-associated sample.</title>
        <authorList>
            <person name="Hergert J."/>
            <person name="Casey R."/>
            <person name="Wagner J."/>
            <person name="Young E.L."/>
            <person name="Oakeson K.F."/>
        </authorList>
    </citation>
    <scope>NUCLEOTIDE SEQUENCE</scope>
    <source>
        <strain evidence="6">2021CK-01020</strain>
    </source>
</reference>
<evidence type="ECO:0000313" key="2">
    <source>
        <dbReference type="EMBL" id="CRO96894.1"/>
    </source>
</evidence>
<feature type="domain" description="HDOD" evidence="1">
    <location>
        <begin position="17"/>
        <end position="208"/>
    </location>
</feature>
<organism evidence="4 8">
    <name type="scientific">Pseudomonas aeruginosa</name>
    <dbReference type="NCBI Taxonomy" id="287"/>
    <lineage>
        <taxon>Bacteria</taxon>
        <taxon>Pseudomonadati</taxon>
        <taxon>Pseudomonadota</taxon>
        <taxon>Gammaproteobacteria</taxon>
        <taxon>Pseudomonadales</taxon>
        <taxon>Pseudomonadaceae</taxon>
        <taxon>Pseudomonas</taxon>
    </lineage>
</organism>
<evidence type="ECO:0000313" key="8">
    <source>
        <dbReference type="Proteomes" id="UP000194857"/>
    </source>
</evidence>
<reference evidence="6" key="7">
    <citation type="submission" date="2023-06" db="EMBL/GenBank/DDBJ databases">
        <authorList>
            <consortium name="Clinical and Environmental Microbiology Branch: Whole genome sequencing antimicrobial resistance pathogens in the healthcare setting"/>
        </authorList>
    </citation>
    <scope>NUCLEOTIDE SEQUENCE</scope>
    <source>
        <strain evidence="6">2021CK-01020</strain>
    </source>
</reference>
<protein>
    <submittedName>
        <fullName evidence="2">HDOD domain protein</fullName>
    </submittedName>
    <submittedName>
        <fullName evidence="4">HDOD domain-containing protein</fullName>
    </submittedName>
</protein>
<dbReference type="EMBL" id="NFFZ01000001">
    <property type="protein sequence ID" value="OTI66026.1"/>
    <property type="molecule type" value="Genomic_DNA"/>
</dbReference>
<dbReference type="Proteomes" id="UP000045039">
    <property type="component" value="Unassembled WGS sequence"/>
</dbReference>
<dbReference type="Proteomes" id="UP000433532">
    <property type="component" value="Unassembled WGS sequence"/>
</dbReference>
<evidence type="ECO:0000259" key="1">
    <source>
        <dbReference type="PROSITE" id="PS51833"/>
    </source>
</evidence>
<proteinExistence type="predicted"/>
<dbReference type="EMBL" id="NSNE01000003">
    <property type="protein sequence ID" value="RPM20164.1"/>
    <property type="molecule type" value="Genomic_DNA"/>
</dbReference>
<name>A0A081HRT4_PSEAI</name>
<dbReference type="Pfam" id="PF08668">
    <property type="entry name" value="HDOD"/>
    <property type="match status" value="1"/>
</dbReference>
<dbReference type="EMBL" id="WOAD01000002">
    <property type="protein sequence ID" value="MUI34260.1"/>
    <property type="molecule type" value="Genomic_DNA"/>
</dbReference>
<evidence type="ECO:0000313" key="6">
    <source>
        <dbReference type="EMBL" id="WOS77451.1"/>
    </source>
</evidence>
<sequence>MTDRLAAWLEELDRQPLPIPASHYAGLHAALSDSRRSLREIADQLQGSPTLALSILREANRAESARDNPAESLEVALSRLGLARASQLLKTLPSIQDAEMPRVLGQMLLISQHAMQQASGLFGARLARLWQEIHWGSLLTMAPVWALANARPQLLEQWQQRVLVQGEPTLRVERELLGMRLLPICLALAERWRLPQWVIQGYRLLACDRRLLVRALRIARDHQSPLLQQQQLDAQPDLARWLTQPANCTLLANGLAIAAHQSWDGPHMLRWQRLTGLYLGQPLTEVQQQVHMLAAQSARLHARPPLWHPAVALIWPWQASRWRAEAAPPPPPSAEALAEWRQHCAELLREPSPFSNVVQLTACARDALRACGLQRMLLLVADRTQVHVLAQQSAGLEPGQEKLQLEIASSPLLKKLFQQPALLRIGPNNQDQLLPALGEPLRQLFPGPHLLLRSLGNGSRVVMLVLADLGGQPFSDLHAQAFAKTAQCTERAIQQFGRQRRTE</sequence>
<evidence type="ECO:0000313" key="3">
    <source>
        <dbReference type="EMBL" id="MUI34260.1"/>
    </source>
</evidence>
<dbReference type="AlphaFoldDB" id="A0A081HRT4"/>
<dbReference type="RefSeq" id="WP_003102046.1">
    <property type="nucleotide sequence ID" value="NZ_AP014622.1"/>
</dbReference>
<dbReference type="SUPFAM" id="SSF109604">
    <property type="entry name" value="HD-domain/PDEase-like"/>
    <property type="match status" value="1"/>
</dbReference>
<dbReference type="KEGG" id="paeb:NCGM1900_5701"/>
<evidence type="ECO:0000313" key="7">
    <source>
        <dbReference type="Proteomes" id="UP000045039"/>
    </source>
</evidence>
<dbReference type="EMBL" id="CP136986">
    <property type="protein sequence ID" value="WOS77451.1"/>
    <property type="molecule type" value="Genomic_DNA"/>
</dbReference>
<reference evidence="5 9" key="5">
    <citation type="submission" date="2019-01" db="EMBL/GenBank/DDBJ databases">
        <title>The Pseudomonas aeruginosa pan-genome provides new insights on its population structure, horizontal gene transfer and pathogenicity.</title>
        <authorList>
            <person name="Freschi L."/>
            <person name="Vincent A.T."/>
            <person name="Jeukens J."/>
            <person name="Emond-Rheault J.-G."/>
            <person name="Kukavica-Ibrulj I."/>
            <person name="Dupont M.-J."/>
            <person name="Charette S.J."/>
            <person name="Boyle B."/>
            <person name="Levesque R.C."/>
        </authorList>
    </citation>
    <scope>NUCLEOTIDE SEQUENCE [LARGE SCALE GENOMIC DNA]</scope>
    <source>
        <strain evidence="5 9">PA-W36</strain>
    </source>
</reference>
<dbReference type="InterPro" id="IPR013976">
    <property type="entry name" value="HDOD"/>
</dbReference>
<evidence type="ECO:0000313" key="5">
    <source>
        <dbReference type="EMBL" id="RPM20164.1"/>
    </source>
</evidence>
<reference evidence="3 10" key="6">
    <citation type="submission" date="2019-11" db="EMBL/GenBank/DDBJ databases">
        <title>Genomes of ocular Pseudomonas aeruginosa isolates.</title>
        <authorList>
            <person name="Khan M."/>
            <person name="Rice S.A."/>
            <person name="Willcox M.D.P."/>
            <person name="Stapleton F."/>
        </authorList>
    </citation>
    <scope>NUCLEOTIDE SEQUENCE [LARGE SCALE GENOMIC DNA]</scope>
    <source>
        <strain evidence="3 10">PA221</strain>
    </source>
</reference>